<dbReference type="InterPro" id="IPR045569">
    <property type="entry name" value="Metalloprtase-TldD/E_C"/>
</dbReference>
<comment type="similarity">
    <text evidence="1">Belongs to the peptidase U62 family.</text>
</comment>
<dbReference type="Pfam" id="PF01523">
    <property type="entry name" value="PmbA_TldD_1st"/>
    <property type="match status" value="1"/>
</dbReference>
<evidence type="ECO:0000256" key="1">
    <source>
        <dbReference type="ARBA" id="ARBA00005836"/>
    </source>
</evidence>
<gene>
    <name evidence="5" type="ORF">C7374_103210</name>
</gene>
<dbReference type="RefSeq" id="WP_111574828.1">
    <property type="nucleotide sequence ID" value="NZ_JBHEEY010000002.1"/>
</dbReference>
<keyword evidence="6" id="KW-1185">Reference proteome</keyword>
<proteinExistence type="inferred from homology"/>
<evidence type="ECO:0000259" key="3">
    <source>
        <dbReference type="Pfam" id="PF19289"/>
    </source>
</evidence>
<dbReference type="PANTHER" id="PTHR43421">
    <property type="entry name" value="METALLOPROTEASE PMBA"/>
    <property type="match status" value="1"/>
</dbReference>
<reference evidence="5 6" key="1">
    <citation type="submission" date="2018-06" db="EMBL/GenBank/DDBJ databases">
        <title>Genomic Encyclopedia of Type Strains, Phase IV (KMG-IV): sequencing the most valuable type-strain genomes for metagenomic binning, comparative biology and taxonomic classification.</title>
        <authorList>
            <person name="Goeker M."/>
        </authorList>
    </citation>
    <scope>NUCLEOTIDE SEQUENCE [LARGE SCALE GENOMIC DNA]</scope>
    <source>
        <strain evidence="5 6">DSM 26720</strain>
    </source>
</reference>
<organism evidence="5 6">
    <name type="scientific">Falsochrobactrum ovis</name>
    <dbReference type="NCBI Taxonomy" id="1293442"/>
    <lineage>
        <taxon>Bacteria</taxon>
        <taxon>Pseudomonadati</taxon>
        <taxon>Pseudomonadota</taxon>
        <taxon>Alphaproteobacteria</taxon>
        <taxon>Hyphomicrobiales</taxon>
        <taxon>Brucellaceae</taxon>
        <taxon>Falsochrobactrum</taxon>
    </lineage>
</organism>
<comment type="caution">
    <text evidence="5">The sequence shown here is derived from an EMBL/GenBank/DDBJ whole genome shotgun (WGS) entry which is preliminary data.</text>
</comment>
<accession>A0A364JWP4</accession>
<protein>
    <submittedName>
        <fullName evidence="5">Microcin-processing peptidase 1</fullName>
    </submittedName>
</protein>
<evidence type="ECO:0000259" key="2">
    <source>
        <dbReference type="Pfam" id="PF01523"/>
    </source>
</evidence>
<dbReference type="OrthoDB" id="9803618at2"/>
<dbReference type="Pfam" id="PF19290">
    <property type="entry name" value="PmbA_TldD_2nd"/>
    <property type="match status" value="1"/>
</dbReference>
<dbReference type="InterPro" id="IPR002510">
    <property type="entry name" value="Metalloprtase-TldD/E_N"/>
</dbReference>
<dbReference type="AlphaFoldDB" id="A0A364JWP4"/>
<dbReference type="Proteomes" id="UP000249453">
    <property type="component" value="Unassembled WGS sequence"/>
</dbReference>
<evidence type="ECO:0000259" key="4">
    <source>
        <dbReference type="Pfam" id="PF19290"/>
    </source>
</evidence>
<dbReference type="EMBL" id="QLMK01000003">
    <property type="protein sequence ID" value="RAK31071.1"/>
    <property type="molecule type" value="Genomic_DNA"/>
</dbReference>
<evidence type="ECO:0000313" key="5">
    <source>
        <dbReference type="EMBL" id="RAK31071.1"/>
    </source>
</evidence>
<name>A0A364JWP4_9HYPH</name>
<feature type="domain" description="Metalloprotease TldD/E C-terminal" evidence="3">
    <location>
        <begin position="231"/>
        <end position="446"/>
    </location>
</feature>
<dbReference type="GO" id="GO:0006508">
    <property type="term" value="P:proteolysis"/>
    <property type="evidence" value="ECO:0007669"/>
    <property type="project" value="InterPro"/>
</dbReference>
<sequence>MISDNSPDTLIDFASRLVDAAKRAGADQADAVVVRAHSLSVSVRLGAVEGTESSESDDFALRVFVGRRVASVSANAGSDPDRLAERAVAMARVAPEDPFEQLPDPDLLVKNPRDLDLFDPTEVDAARLTEDALAAEAAARAVAGVTNTGGAGASASLGGLVLVTSTGFVGHYSSTRFGRSVSAIAGEDTNMERDYDFSSRLHFADLDTPEAIGRRAGERAVRRLGARKAKTGPVTVVFEQRLARGIASHLASAINGASVARKTSFLRDSLGKQILPQGMQVTDNPLRLRGGSSRPFDGEGIEGQPLMMVEDGVLRHWLLGGSSARELGLPTNGRGVRSGSGVVPASTNFAIEPGTQSPEDLIRSVGTGFYVTEVFGRGVDMITGQYSRGASGFWIENGELAYPVSEVTIASNLKDMFLNMTPASDIDRNFGMTAPTLVIEGMTLAGN</sequence>
<dbReference type="GO" id="GO:0008237">
    <property type="term" value="F:metallopeptidase activity"/>
    <property type="evidence" value="ECO:0007669"/>
    <property type="project" value="InterPro"/>
</dbReference>
<dbReference type="InterPro" id="IPR045570">
    <property type="entry name" value="Metalloprtase-TldD/E_cen_dom"/>
</dbReference>
<dbReference type="Gene3D" id="3.30.2290.10">
    <property type="entry name" value="PmbA/TldD superfamily"/>
    <property type="match status" value="1"/>
</dbReference>
<dbReference type="InterPro" id="IPR036059">
    <property type="entry name" value="TldD/PmbA_sf"/>
</dbReference>
<dbReference type="SUPFAM" id="SSF111283">
    <property type="entry name" value="Putative modulator of DNA gyrase, PmbA/TldD"/>
    <property type="match status" value="1"/>
</dbReference>
<feature type="domain" description="Metalloprotease TldD/E central" evidence="4">
    <location>
        <begin position="119"/>
        <end position="224"/>
    </location>
</feature>
<feature type="domain" description="Metalloprotease TldD/E N-terminal" evidence="2">
    <location>
        <begin position="29"/>
        <end position="91"/>
    </location>
</feature>
<dbReference type="GO" id="GO:0005829">
    <property type="term" value="C:cytosol"/>
    <property type="evidence" value="ECO:0007669"/>
    <property type="project" value="TreeGrafter"/>
</dbReference>
<evidence type="ECO:0000313" key="6">
    <source>
        <dbReference type="Proteomes" id="UP000249453"/>
    </source>
</evidence>
<dbReference type="InterPro" id="IPR047657">
    <property type="entry name" value="PmbA"/>
</dbReference>
<dbReference type="InterPro" id="IPR035068">
    <property type="entry name" value="TldD/PmbA_N"/>
</dbReference>
<dbReference type="PANTHER" id="PTHR43421:SF1">
    <property type="entry name" value="METALLOPROTEASE PMBA"/>
    <property type="match status" value="1"/>
</dbReference>
<dbReference type="Pfam" id="PF19289">
    <property type="entry name" value="PmbA_TldD_3rd"/>
    <property type="match status" value="1"/>
</dbReference>